<feature type="binding site" evidence="8">
    <location>
        <position position="108"/>
    </location>
    <ligand>
        <name>substrate</name>
    </ligand>
</feature>
<evidence type="ECO:0000256" key="2">
    <source>
        <dbReference type="ARBA" id="ARBA00003924"/>
    </source>
</evidence>
<dbReference type="CDD" id="cd00466">
    <property type="entry name" value="DHQase_II"/>
    <property type="match status" value="1"/>
</dbReference>
<sequence>MKIQIINGPNLNLLGVREPGIYGNLGFDEYIAQLRTMYSILQIDYFQSNVEGELINKLHEVGFEYDGIVINAGGYTHTSVALADAIAAIKTPVIEVHVSNIYAREEYRHVSLTGKNCKGVLTGFGLDGYRLAIESLLKS</sequence>
<keyword evidence="8" id="KW-0028">Amino-acid biosynthesis</keyword>
<dbReference type="PIRSF" id="PIRSF001399">
    <property type="entry name" value="DHquinase_II"/>
    <property type="match status" value="1"/>
</dbReference>
<comment type="catalytic activity">
    <reaction evidence="1 8">
        <text>3-dehydroquinate = 3-dehydroshikimate + H2O</text>
        <dbReference type="Rhea" id="RHEA:21096"/>
        <dbReference type="ChEBI" id="CHEBI:15377"/>
        <dbReference type="ChEBI" id="CHEBI:16630"/>
        <dbReference type="ChEBI" id="CHEBI:32364"/>
        <dbReference type="EC" id="4.2.1.10"/>
    </reaction>
</comment>
<evidence type="ECO:0000313" key="9">
    <source>
        <dbReference type="EMBL" id="MBB2147833.1"/>
    </source>
</evidence>
<reference evidence="9 10" key="1">
    <citation type="submission" date="2019-11" db="EMBL/GenBank/DDBJ databases">
        <title>Description of Pedobacter sp. LMG 31462T.</title>
        <authorList>
            <person name="Carlier A."/>
            <person name="Qi S."/>
            <person name="Vandamme P."/>
        </authorList>
    </citation>
    <scope>NUCLEOTIDE SEQUENCE [LARGE SCALE GENOMIC DNA]</scope>
    <source>
        <strain evidence="9 10">LMG 31462</strain>
    </source>
</reference>
<keyword evidence="7 8" id="KW-0456">Lyase</keyword>
<name>A0ABR6ERE7_9SPHI</name>
<dbReference type="RefSeq" id="WP_182953210.1">
    <property type="nucleotide sequence ID" value="NZ_WNXC01000001.1"/>
</dbReference>
<dbReference type="Proteomes" id="UP000636110">
    <property type="component" value="Unassembled WGS sequence"/>
</dbReference>
<evidence type="ECO:0000256" key="1">
    <source>
        <dbReference type="ARBA" id="ARBA00001864"/>
    </source>
</evidence>
<keyword evidence="10" id="KW-1185">Reference proteome</keyword>
<proteinExistence type="inferred from homology"/>
<organism evidence="9 10">
    <name type="scientific">Pedobacter gandavensis</name>
    <dbReference type="NCBI Taxonomy" id="2679963"/>
    <lineage>
        <taxon>Bacteria</taxon>
        <taxon>Pseudomonadati</taxon>
        <taxon>Bacteroidota</taxon>
        <taxon>Sphingobacteriia</taxon>
        <taxon>Sphingobacteriales</taxon>
        <taxon>Sphingobacteriaceae</taxon>
        <taxon>Pedobacter</taxon>
    </lineage>
</organism>
<dbReference type="NCBIfam" id="TIGR01088">
    <property type="entry name" value="aroQ"/>
    <property type="match status" value="1"/>
</dbReference>
<feature type="binding site" evidence="8">
    <location>
        <position position="84"/>
    </location>
    <ligand>
        <name>substrate</name>
    </ligand>
</feature>
<dbReference type="PANTHER" id="PTHR21272:SF3">
    <property type="entry name" value="CATABOLIC 3-DEHYDROQUINASE"/>
    <property type="match status" value="1"/>
</dbReference>
<evidence type="ECO:0000313" key="10">
    <source>
        <dbReference type="Proteomes" id="UP000636110"/>
    </source>
</evidence>
<dbReference type="EMBL" id="WNXC01000001">
    <property type="protein sequence ID" value="MBB2147833.1"/>
    <property type="molecule type" value="Genomic_DNA"/>
</dbReference>
<dbReference type="GO" id="GO:0003855">
    <property type="term" value="F:3-dehydroquinate dehydratase activity"/>
    <property type="evidence" value="ECO:0007669"/>
    <property type="project" value="UniProtKB-EC"/>
</dbReference>
<protein>
    <recommendedName>
        <fullName evidence="6 8">3-dehydroquinate dehydratase</fullName>
        <shortName evidence="8">3-dehydroquinase</shortName>
        <ecNumber evidence="6 8">4.2.1.10</ecNumber>
    </recommendedName>
    <alternativeName>
        <fullName evidence="8">Type II DHQase</fullName>
    </alternativeName>
</protein>
<dbReference type="NCBIfam" id="NF003805">
    <property type="entry name" value="PRK05395.1-2"/>
    <property type="match status" value="1"/>
</dbReference>
<feature type="site" description="Transition state stabilizer" evidence="8">
    <location>
        <position position="17"/>
    </location>
</feature>
<accession>A0ABR6ERE7</accession>
<evidence type="ECO:0000256" key="5">
    <source>
        <dbReference type="ARBA" id="ARBA00011193"/>
    </source>
</evidence>
<dbReference type="PROSITE" id="PS01029">
    <property type="entry name" value="DEHYDROQUINASE_II"/>
    <property type="match status" value="1"/>
</dbReference>
<evidence type="ECO:0000256" key="8">
    <source>
        <dbReference type="HAMAP-Rule" id="MF_00169"/>
    </source>
</evidence>
<keyword evidence="8" id="KW-0057">Aromatic amino acid biosynthesis</keyword>
<feature type="active site" description="Proton donor" evidence="8">
    <location>
        <position position="97"/>
    </location>
</feature>
<feature type="binding site" evidence="8">
    <location>
        <position position="77"/>
    </location>
    <ligand>
        <name>substrate</name>
    </ligand>
</feature>
<dbReference type="NCBIfam" id="NF003807">
    <property type="entry name" value="PRK05395.1-4"/>
    <property type="match status" value="1"/>
</dbReference>
<dbReference type="InterPro" id="IPR018509">
    <property type="entry name" value="DHquinase_II_CS"/>
</dbReference>
<evidence type="ECO:0000256" key="3">
    <source>
        <dbReference type="ARBA" id="ARBA00004902"/>
    </source>
</evidence>
<feature type="binding site" evidence="8">
    <location>
        <position position="71"/>
    </location>
    <ligand>
        <name>substrate</name>
    </ligand>
</feature>
<dbReference type="Pfam" id="PF01220">
    <property type="entry name" value="DHquinase_II"/>
    <property type="match status" value="1"/>
</dbReference>
<comment type="similarity">
    <text evidence="4 8">Belongs to the type-II 3-dehydroquinase family.</text>
</comment>
<dbReference type="InterPro" id="IPR036441">
    <property type="entry name" value="DHquinase_II_sf"/>
</dbReference>
<gene>
    <name evidence="8 9" type="primary">aroQ</name>
    <name evidence="9" type="ORF">GM920_02795</name>
</gene>
<feature type="active site" description="Proton acceptor" evidence="8">
    <location>
        <position position="22"/>
    </location>
</feature>
<feature type="binding site" evidence="8">
    <location>
        <begin position="98"/>
        <end position="99"/>
    </location>
    <ligand>
        <name>substrate</name>
    </ligand>
</feature>
<dbReference type="Gene3D" id="3.40.50.9100">
    <property type="entry name" value="Dehydroquinase, class II"/>
    <property type="match status" value="1"/>
</dbReference>
<comment type="function">
    <text evidence="2 8">Catalyzes a trans-dehydration via an enolate intermediate.</text>
</comment>
<comment type="caution">
    <text evidence="9">The sequence shown here is derived from an EMBL/GenBank/DDBJ whole genome shotgun (WGS) entry which is preliminary data.</text>
</comment>
<comment type="pathway">
    <text evidence="3 8">Metabolic intermediate biosynthesis; chorismate biosynthesis; chorismate from D-erythrose 4-phosphate and phosphoenolpyruvate: step 3/7.</text>
</comment>
<evidence type="ECO:0000256" key="7">
    <source>
        <dbReference type="ARBA" id="ARBA00023239"/>
    </source>
</evidence>
<dbReference type="PANTHER" id="PTHR21272">
    <property type="entry name" value="CATABOLIC 3-DEHYDROQUINASE"/>
    <property type="match status" value="1"/>
</dbReference>
<dbReference type="NCBIfam" id="NF003806">
    <property type="entry name" value="PRK05395.1-3"/>
    <property type="match status" value="1"/>
</dbReference>
<dbReference type="EC" id="4.2.1.10" evidence="6 8"/>
<comment type="subunit">
    <text evidence="5 8">Homododecamer.</text>
</comment>
<evidence type="ECO:0000256" key="6">
    <source>
        <dbReference type="ARBA" id="ARBA00012060"/>
    </source>
</evidence>
<evidence type="ECO:0000256" key="4">
    <source>
        <dbReference type="ARBA" id="ARBA00011037"/>
    </source>
</evidence>
<dbReference type="HAMAP" id="MF_00169">
    <property type="entry name" value="AroQ"/>
    <property type="match status" value="1"/>
</dbReference>
<dbReference type="SUPFAM" id="SSF52304">
    <property type="entry name" value="Type II 3-dehydroquinate dehydratase"/>
    <property type="match status" value="1"/>
</dbReference>
<dbReference type="InterPro" id="IPR001874">
    <property type="entry name" value="DHquinase_II"/>
</dbReference>